<name>A0A9E7KXK8_9LILI</name>
<protein>
    <submittedName>
        <fullName evidence="2">Uncharacterized protein</fullName>
    </submittedName>
</protein>
<organism evidence="2 3">
    <name type="scientific">Musa troglodytarum</name>
    <name type="common">fe'i banana</name>
    <dbReference type="NCBI Taxonomy" id="320322"/>
    <lineage>
        <taxon>Eukaryota</taxon>
        <taxon>Viridiplantae</taxon>
        <taxon>Streptophyta</taxon>
        <taxon>Embryophyta</taxon>
        <taxon>Tracheophyta</taxon>
        <taxon>Spermatophyta</taxon>
        <taxon>Magnoliopsida</taxon>
        <taxon>Liliopsida</taxon>
        <taxon>Zingiberales</taxon>
        <taxon>Musaceae</taxon>
        <taxon>Musa</taxon>
    </lineage>
</organism>
<proteinExistence type="predicted"/>
<evidence type="ECO:0000313" key="3">
    <source>
        <dbReference type="Proteomes" id="UP001055439"/>
    </source>
</evidence>
<gene>
    <name evidence="2" type="ORF">MUK42_35068</name>
</gene>
<dbReference type="EMBL" id="CP097510">
    <property type="protein sequence ID" value="URE30739.1"/>
    <property type="molecule type" value="Genomic_DNA"/>
</dbReference>
<reference evidence="2" key="1">
    <citation type="submission" date="2022-05" db="EMBL/GenBank/DDBJ databases">
        <title>The Musa troglodytarum L. genome provides insights into the mechanism of non-climacteric behaviour and enrichment of carotenoids.</title>
        <authorList>
            <person name="Wang J."/>
        </authorList>
    </citation>
    <scope>NUCLEOTIDE SEQUENCE</scope>
    <source>
        <tissue evidence="2">Leaf</tissue>
    </source>
</reference>
<feature type="compositionally biased region" description="Basic and acidic residues" evidence="1">
    <location>
        <begin position="92"/>
        <end position="104"/>
    </location>
</feature>
<evidence type="ECO:0000313" key="2">
    <source>
        <dbReference type="EMBL" id="URE30739.1"/>
    </source>
</evidence>
<sequence>MDRRAKQDHCEQKYLAMEGGLDDGFFLPPSLPLQEGSSERLLHHHREGEGLGRVRPLAGHRHPPVLPHHPREHELDVEHPQGGGGADPPAGPERHHPDASRPRDVRLPPLAALLEPLRPPLPRVLPRARVLRHPRRVELHAGVRRDAVPAQLRFPRRRMRQHEVTRRVPPHRLLHHRLQPLLRRLVEHQMQHRPLQHGGARVGAGAHDLRAERHQLGLAQPAFAAWFHAKQGVDVGLADRAHHLPRRARVLLPPALHERLSSSHQGHKTVHLPPPQLPGLCQLAAEEGSEDREEVRQLGRRHHHHLLEHLLDHPDVVLGDPGAEADADEDAADGEAAVAHHLHRAGGLELGADAGEVVGHGPVPDPAELLDASGGDDLADEVAAEGAPEGPVRGGVDGALAGAEEEAGGGVGGAAGEEGAPLHQRLVDEVGGGDDDEGPLPHPHGEDGAVALAQVPNDVHEGPPLQDHLEQVSHHRPPRRTRREPLRRPRTAAPPHRRHNGSADGVQDVNEVHLQKRCCCRQQCSNTTYQKLQQ</sequence>
<keyword evidence="3" id="KW-1185">Reference proteome</keyword>
<dbReference type="AlphaFoldDB" id="A0A9E7KXK8"/>
<accession>A0A9E7KXK8</accession>
<feature type="region of interest" description="Disordered" evidence="1">
    <location>
        <begin position="51"/>
        <end position="104"/>
    </location>
</feature>
<feature type="region of interest" description="Disordered" evidence="1">
    <location>
        <begin position="427"/>
        <end position="506"/>
    </location>
</feature>
<evidence type="ECO:0000256" key="1">
    <source>
        <dbReference type="SAM" id="MobiDB-lite"/>
    </source>
</evidence>
<dbReference type="Proteomes" id="UP001055439">
    <property type="component" value="Chromosome 8"/>
</dbReference>
<feature type="compositionally biased region" description="Basic and acidic residues" evidence="1">
    <location>
        <begin position="69"/>
        <end position="79"/>
    </location>
</feature>